<name>A0ABT4HK91_MYCIR</name>
<accession>A0ABT4HK91</accession>
<dbReference type="RefSeq" id="WP_268787141.1">
    <property type="nucleotide sequence ID" value="NZ_JAPQYE010000011.1"/>
</dbReference>
<feature type="region of interest" description="Disordered" evidence="5">
    <location>
        <begin position="152"/>
        <end position="256"/>
    </location>
</feature>
<dbReference type="InterPro" id="IPR051794">
    <property type="entry name" value="PG_Endopeptidase_C40"/>
</dbReference>
<evidence type="ECO:0000313" key="7">
    <source>
        <dbReference type="EMBL" id="MCZ0730615.1"/>
    </source>
</evidence>
<evidence type="ECO:0000259" key="6">
    <source>
        <dbReference type="PROSITE" id="PS51935"/>
    </source>
</evidence>
<reference evidence="7" key="1">
    <citation type="submission" date="2022-12" db="EMBL/GenBank/DDBJ databases">
        <title>Whole genome sequence of Mycolicibacterium iranicum strain SBH312.</title>
        <authorList>
            <person name="Jani J."/>
            <person name="Arifin Mustapha Z."/>
            <person name="Ahmed K."/>
            <person name="Kai Ling C."/>
        </authorList>
    </citation>
    <scope>NUCLEOTIDE SEQUENCE</scope>
    <source>
        <strain evidence="7">SBH312</strain>
    </source>
</reference>
<dbReference type="PANTHER" id="PTHR47359">
    <property type="entry name" value="PEPTIDOGLYCAN DL-ENDOPEPTIDASE CWLO"/>
    <property type="match status" value="1"/>
</dbReference>
<keyword evidence="4" id="KW-0788">Thiol protease</keyword>
<feature type="compositionally biased region" description="Low complexity" evidence="5">
    <location>
        <begin position="44"/>
        <end position="54"/>
    </location>
</feature>
<dbReference type="PROSITE" id="PS51935">
    <property type="entry name" value="NLPC_P60"/>
    <property type="match status" value="1"/>
</dbReference>
<evidence type="ECO:0000313" key="8">
    <source>
        <dbReference type="Proteomes" id="UP001084650"/>
    </source>
</evidence>
<dbReference type="PANTHER" id="PTHR47359:SF3">
    <property type="entry name" value="NLP_P60 DOMAIN-CONTAINING PROTEIN-RELATED"/>
    <property type="match status" value="1"/>
</dbReference>
<evidence type="ECO:0000256" key="4">
    <source>
        <dbReference type="ARBA" id="ARBA00022807"/>
    </source>
</evidence>
<keyword evidence="8" id="KW-1185">Reference proteome</keyword>
<keyword evidence="2" id="KW-0645">Protease</keyword>
<gene>
    <name evidence="7" type="ORF">OY187_21425</name>
</gene>
<dbReference type="InterPro" id="IPR038765">
    <property type="entry name" value="Papain-like_cys_pep_sf"/>
</dbReference>
<organism evidence="7 8">
    <name type="scientific">Mycolicibacterium iranicum</name>
    <name type="common">Mycobacterium iranicum</name>
    <dbReference type="NCBI Taxonomy" id="912594"/>
    <lineage>
        <taxon>Bacteria</taxon>
        <taxon>Bacillati</taxon>
        <taxon>Actinomycetota</taxon>
        <taxon>Actinomycetes</taxon>
        <taxon>Mycobacteriales</taxon>
        <taxon>Mycobacteriaceae</taxon>
        <taxon>Mycolicibacterium</taxon>
    </lineage>
</organism>
<feature type="region of interest" description="Disordered" evidence="5">
    <location>
        <begin position="18"/>
        <end position="60"/>
    </location>
</feature>
<feature type="domain" description="NlpC/P60" evidence="6">
    <location>
        <begin position="299"/>
        <end position="425"/>
    </location>
</feature>
<dbReference type="InterPro" id="IPR000064">
    <property type="entry name" value="NLP_P60_dom"/>
</dbReference>
<comment type="similarity">
    <text evidence="1">Belongs to the peptidase C40 family.</text>
</comment>
<evidence type="ECO:0000256" key="1">
    <source>
        <dbReference type="ARBA" id="ARBA00007074"/>
    </source>
</evidence>
<proteinExistence type="inferred from homology"/>
<dbReference type="Proteomes" id="UP001084650">
    <property type="component" value="Unassembled WGS sequence"/>
</dbReference>
<dbReference type="Gene3D" id="3.90.1720.10">
    <property type="entry name" value="endopeptidase domain like (from Nostoc punctiforme)"/>
    <property type="match status" value="1"/>
</dbReference>
<evidence type="ECO:0000256" key="5">
    <source>
        <dbReference type="SAM" id="MobiDB-lite"/>
    </source>
</evidence>
<evidence type="ECO:0000256" key="2">
    <source>
        <dbReference type="ARBA" id="ARBA00022670"/>
    </source>
</evidence>
<dbReference type="EMBL" id="JAPQYE010000011">
    <property type="protein sequence ID" value="MCZ0730615.1"/>
    <property type="molecule type" value="Genomic_DNA"/>
</dbReference>
<protein>
    <submittedName>
        <fullName evidence="7">C40 family peptidase</fullName>
    </submittedName>
</protein>
<dbReference type="Pfam" id="PF00877">
    <property type="entry name" value="NLPC_P60"/>
    <property type="match status" value="1"/>
</dbReference>
<feature type="compositionally biased region" description="Acidic residues" evidence="5">
    <location>
        <begin position="166"/>
        <end position="184"/>
    </location>
</feature>
<feature type="compositionally biased region" description="Low complexity" evidence="5">
    <location>
        <begin position="228"/>
        <end position="253"/>
    </location>
</feature>
<keyword evidence="3" id="KW-0378">Hydrolase</keyword>
<evidence type="ECO:0000256" key="3">
    <source>
        <dbReference type="ARBA" id="ARBA00022801"/>
    </source>
</evidence>
<dbReference type="SUPFAM" id="SSF54001">
    <property type="entry name" value="Cysteine proteinases"/>
    <property type="match status" value="1"/>
</dbReference>
<comment type="caution">
    <text evidence="7">The sequence shown here is derived from an EMBL/GenBank/DDBJ whole genome shotgun (WGS) entry which is preliminary data.</text>
</comment>
<sequence length="425" mass="42996">MSIQTAIDAYLRDARDLLGTGAAPGNSRRPRTDVPPAQPQSWIGSAADSAGATADRLDNDRGRLGSAHDRATQALDAAAGIAHDAHSGMTTIENAWHSDKLALGPFSNTPQGQAALLQAGIQRVSETQSLVFGVTTRFGDLATNVGDAITELPTPLDAETSKDTPADADEDSGADEDAGADEDSSQTAQNEDLNALGGQPGDEPSTFPSSATDAAPVTTPAGFGAGSGSPMESLLSSMGSGAMPSMGQLPLSGGMPGGGAAGLSSLLQPLIDAAGSTDSTAEGDDSAEDDNHAGVAWNGTEAQRAIKTAEQALGLPYVWGGGGTAGPSGGGFDCSGLTQWAFAQATDGRVILPRTTYDQINMGQNIAPANIRPGDLVFSNFSAPGVPEHVSLYVGDGKIIEAQQTGVPVKYSAAPTGDIAVRRVL</sequence>